<dbReference type="AlphaFoldDB" id="A0A2T4HU46"/>
<evidence type="ECO:0000313" key="3">
    <source>
        <dbReference type="EMBL" id="PTD19312.1"/>
    </source>
</evidence>
<feature type="domain" description="Putative Flp pilus-assembly TadG-like N-terminal" evidence="2">
    <location>
        <begin position="17"/>
        <end position="64"/>
    </location>
</feature>
<evidence type="ECO:0000313" key="4">
    <source>
        <dbReference type="Proteomes" id="UP000241206"/>
    </source>
</evidence>
<proteinExistence type="predicted"/>
<keyword evidence="4" id="KW-1185">Reference proteome</keyword>
<gene>
    <name evidence="3" type="ORF">CV103_13180</name>
</gene>
<evidence type="ECO:0000259" key="2">
    <source>
        <dbReference type="Pfam" id="PF13400"/>
    </source>
</evidence>
<dbReference type="InterPro" id="IPR018705">
    <property type="entry name" value="DUF2134_membrane"/>
</dbReference>
<evidence type="ECO:0000259" key="1">
    <source>
        <dbReference type="Pfam" id="PF09977"/>
    </source>
</evidence>
<dbReference type="Pfam" id="PF13400">
    <property type="entry name" value="Tad"/>
    <property type="match status" value="1"/>
</dbReference>
<dbReference type="RefSeq" id="WP_107395191.1">
    <property type="nucleotide sequence ID" value="NZ_PHHF01000054.1"/>
</dbReference>
<reference evidence="3 4" key="1">
    <citation type="submission" date="2017-11" db="EMBL/GenBank/DDBJ databases">
        <title>Sphingomonas oleivorans sp. nov., isolated from oil-contaminated soil.</title>
        <authorList>
            <person name="Wang L."/>
            <person name="Chen L."/>
        </authorList>
    </citation>
    <scope>NUCLEOTIDE SEQUENCE [LARGE SCALE GENOMIC DNA]</scope>
    <source>
        <strain evidence="3 4">K101</strain>
    </source>
</reference>
<dbReference type="Proteomes" id="UP000241206">
    <property type="component" value="Unassembled WGS sequence"/>
</dbReference>
<accession>A0A2T4HU46</accession>
<dbReference type="PROSITE" id="PS51257">
    <property type="entry name" value="PROKAR_LIPOPROTEIN"/>
    <property type="match status" value="1"/>
</dbReference>
<evidence type="ECO:0008006" key="5">
    <source>
        <dbReference type="Google" id="ProtNLM"/>
    </source>
</evidence>
<dbReference type="Pfam" id="PF09977">
    <property type="entry name" value="Tad_C"/>
    <property type="match status" value="1"/>
</dbReference>
<name>A0A2T4HU46_9SPHN</name>
<organism evidence="3 4">
    <name type="scientific">Edaphosphingomonas fennica</name>
    <dbReference type="NCBI Taxonomy" id="114404"/>
    <lineage>
        <taxon>Bacteria</taxon>
        <taxon>Pseudomonadati</taxon>
        <taxon>Pseudomonadota</taxon>
        <taxon>Alphaproteobacteria</taxon>
        <taxon>Sphingomonadales</taxon>
        <taxon>Rhizorhabdaceae</taxon>
        <taxon>Edaphosphingomonas</taxon>
    </lineage>
</organism>
<comment type="caution">
    <text evidence="3">The sequence shown here is derived from an EMBL/GenBank/DDBJ whole genome shotgun (WGS) entry which is preliminary data.</text>
</comment>
<feature type="domain" description="DUF2134" evidence="1">
    <location>
        <begin position="67"/>
        <end position="131"/>
    </location>
</feature>
<sequence length="554" mass="56826">MRPFPSPLAALRRDAGGGVTILAAASMMACLGCLALAVDLGSIYFESRRLQGVADAAAIAAVADVVHADAAVRATVQANRLPEPVTQKVELGSWRADPAVPLAQRFTPSPSDRSAARVTLGTDARLYFGIVSLGRRHTPIQRKAIAARSNLASFSIGSRLAGLQGGIANALLSALAGSQVNLSVMDYNALAQADVDLLAFSDALRASLDLTAASYDQTLSADLTTGQALEAIAHALQDQGSTDAAAAVRKLLSTVAAAKPAALDKLIDLGPIGAQDHAVPGQYVKVNTFDMTRALLELANGNRQVALDLGASIPGITKTTVKLAIGDRPADSPWLAVTAKGEPVIRTAQTRVYIEVEVLPAGSLLGIANVRLPLFIELAAAEAKLSAIDCSNRRAGGATLLVLPSIGHAAIANLYPADISNHKQPLVEGPAPLVSVPLVTVTGQARVDLTAPVWKTVAFSPAEISARTVKSVSSDSLIQGLVLSLISGLNLNVNIIGLGIGTGPVGQLIGNTLAPVAPALDGLLNALTDLLGLHLGQADVRVNGVRCGAPALVA</sequence>
<dbReference type="EMBL" id="PHHF01000054">
    <property type="protein sequence ID" value="PTD19312.1"/>
    <property type="molecule type" value="Genomic_DNA"/>
</dbReference>
<dbReference type="InterPro" id="IPR028087">
    <property type="entry name" value="Tad_N"/>
</dbReference>
<protein>
    <recommendedName>
        <fullName evidence="5">DUF2134 domain-containing protein</fullName>
    </recommendedName>
</protein>